<dbReference type="HOGENOM" id="CLU_1652491_0_0_1"/>
<gene>
    <name evidence="1" type="ORF">MPH_07040</name>
</gene>
<dbReference type="VEuPathDB" id="FungiDB:MPH_07040"/>
<proteinExistence type="predicted"/>
<evidence type="ECO:0000313" key="1">
    <source>
        <dbReference type="EMBL" id="EKG15605.1"/>
    </source>
</evidence>
<name>K2SFL6_MACPH</name>
<dbReference type="Proteomes" id="UP000007129">
    <property type="component" value="Unassembled WGS sequence"/>
</dbReference>
<protein>
    <submittedName>
        <fullName evidence="1">Uncharacterized protein</fullName>
    </submittedName>
</protein>
<accession>K2SFL6</accession>
<reference evidence="1 2" key="1">
    <citation type="journal article" date="2012" name="BMC Genomics">
        <title>Tools to kill: Genome of one of the most destructive plant pathogenic fungi Macrophomina phaseolina.</title>
        <authorList>
            <person name="Islam M.S."/>
            <person name="Haque M.S."/>
            <person name="Islam M.M."/>
            <person name="Emdad E.M."/>
            <person name="Halim A."/>
            <person name="Hossen Q.M.M."/>
            <person name="Hossain M.Z."/>
            <person name="Ahmed B."/>
            <person name="Rahim S."/>
            <person name="Rahman M.S."/>
            <person name="Alam M.M."/>
            <person name="Hou S."/>
            <person name="Wan X."/>
            <person name="Saito J.A."/>
            <person name="Alam M."/>
        </authorList>
    </citation>
    <scope>NUCLEOTIDE SEQUENCE [LARGE SCALE GENOMIC DNA]</scope>
    <source>
        <strain evidence="1 2">MS6</strain>
    </source>
</reference>
<dbReference type="InParanoid" id="K2SFL6"/>
<evidence type="ECO:0000313" key="2">
    <source>
        <dbReference type="Proteomes" id="UP000007129"/>
    </source>
</evidence>
<organism evidence="1 2">
    <name type="scientific">Macrophomina phaseolina (strain MS6)</name>
    <name type="common">Charcoal rot fungus</name>
    <dbReference type="NCBI Taxonomy" id="1126212"/>
    <lineage>
        <taxon>Eukaryota</taxon>
        <taxon>Fungi</taxon>
        <taxon>Dikarya</taxon>
        <taxon>Ascomycota</taxon>
        <taxon>Pezizomycotina</taxon>
        <taxon>Dothideomycetes</taxon>
        <taxon>Dothideomycetes incertae sedis</taxon>
        <taxon>Botryosphaeriales</taxon>
        <taxon>Botryosphaeriaceae</taxon>
        <taxon>Macrophomina</taxon>
    </lineage>
</organism>
<comment type="caution">
    <text evidence="1">The sequence shown here is derived from an EMBL/GenBank/DDBJ whole genome shotgun (WGS) entry which is preliminary data.</text>
</comment>
<dbReference type="AlphaFoldDB" id="K2SFL6"/>
<sequence>MAATPLTPSRRFYHTGIPLHPLPFPLLFVAPPRNDQKDPTPSKIAVIWFGRRAPSGSCQSYFATAQQALFHDLFSVDICTAIRCVSPLFSAGPRRMILASTGSTGMCPEDGPKVACGMEKHRPALFADLPRRRNEPIELRLLIVHGNNSTISLSIGHRKP</sequence>
<dbReference type="EMBL" id="AHHD01000293">
    <property type="protein sequence ID" value="EKG15605.1"/>
    <property type="molecule type" value="Genomic_DNA"/>
</dbReference>